<accession>A0A8B7NT76</accession>
<feature type="region of interest" description="Disordered" evidence="1">
    <location>
        <begin position="407"/>
        <end position="487"/>
    </location>
</feature>
<evidence type="ECO:0000313" key="5">
    <source>
        <dbReference type="RefSeq" id="XP_018016954.1"/>
    </source>
</evidence>
<feature type="compositionally biased region" description="Polar residues" evidence="1">
    <location>
        <begin position="417"/>
        <end position="429"/>
    </location>
</feature>
<dbReference type="GeneID" id="108673615"/>
<protein>
    <submittedName>
        <fullName evidence="5">Trans-Golgi network integral membrane protein TGN38</fullName>
    </submittedName>
</protein>
<dbReference type="KEGG" id="hazt:108673615"/>
<feature type="compositionally biased region" description="Acidic residues" evidence="1">
    <location>
        <begin position="453"/>
        <end position="480"/>
    </location>
</feature>
<keyword evidence="2" id="KW-1133">Transmembrane helix</keyword>
<keyword evidence="2" id="KW-0472">Membrane</keyword>
<dbReference type="AlphaFoldDB" id="A0A8B7NT76"/>
<evidence type="ECO:0000256" key="2">
    <source>
        <dbReference type="SAM" id="Phobius"/>
    </source>
</evidence>
<name>A0A8B7NT76_HYAAZ</name>
<feature type="signal peptide" evidence="3">
    <location>
        <begin position="1"/>
        <end position="22"/>
    </location>
</feature>
<sequence length="622" mass="67330">MTVPVLLLVLLLSPQLPHVAVGDPLPMSIKELKQSLSNSNQLKTDTENKVDSIGHLRPESYADDTAQNFMNDLDDENKFTGQNLRNGISSVGDDPGVGNDPGVSDGQNTADRMKLLDGNSIEIVDDQNPLYDRDFPNSQIQNLQEEQMLQEKPDSSLVKSNKKFAEETFLNPAPRMNVVPLAASNDKADGIPVNPSIALQPQAANYSPLKSSLGLKNGNQEAVNIIPQFKETGMKLNTEGNSAVVAGSKAVEISEGKDKVDYEKNNLMNDSPIAKNSEDHVDEKSAEQSLLNDDQTKKEKSFLSSINMLSEAKMNVASRQLVGKSNETLPAAPNKSRSDEATKKSDPLQQIDSAKPLIDGAKPLIDGAKPLNDSVKPLNDGAKPLNENAKTNEAQMKTEGFSSFSASTYASSWGSTGQTSAISQSSSVGLKTPAPAKNPPKESLQAPGPSLGLDEDDGLEAGVNEDEYTSLEDKENENDFSTDGFGKDLYNSNKNVDKDLYDTDKADKAVHVEEVPGVQEFNVEGYSQNTTAEANSHFTYLVMLTIIAALGYVVYIKRNKILALLLEGRRGSGGSRRGSMSRRQRTRSTGSGYSLLRSTEHDTTPATQSNGSTEHTTLDRIY</sequence>
<feature type="compositionally biased region" description="Basic and acidic residues" evidence="1">
    <location>
        <begin position="336"/>
        <end position="346"/>
    </location>
</feature>
<feature type="region of interest" description="Disordered" evidence="1">
    <location>
        <begin position="267"/>
        <end position="298"/>
    </location>
</feature>
<evidence type="ECO:0000313" key="4">
    <source>
        <dbReference type="Proteomes" id="UP000694843"/>
    </source>
</evidence>
<feature type="region of interest" description="Disordered" evidence="1">
    <location>
        <begin position="321"/>
        <end position="395"/>
    </location>
</feature>
<feature type="compositionally biased region" description="Low complexity" evidence="1">
    <location>
        <begin position="89"/>
        <end position="106"/>
    </location>
</feature>
<proteinExistence type="predicted"/>
<feature type="region of interest" description="Disordered" evidence="1">
    <location>
        <begin position="84"/>
        <end position="110"/>
    </location>
</feature>
<gene>
    <name evidence="5" type="primary">LOC108673615</name>
</gene>
<feature type="transmembrane region" description="Helical" evidence="2">
    <location>
        <begin position="538"/>
        <end position="556"/>
    </location>
</feature>
<feature type="compositionally biased region" description="Polar residues" evidence="1">
    <location>
        <begin position="604"/>
        <end position="615"/>
    </location>
</feature>
<keyword evidence="3" id="KW-0732">Signal</keyword>
<organism evidence="4 5">
    <name type="scientific">Hyalella azteca</name>
    <name type="common">Amphipod</name>
    <dbReference type="NCBI Taxonomy" id="294128"/>
    <lineage>
        <taxon>Eukaryota</taxon>
        <taxon>Metazoa</taxon>
        <taxon>Ecdysozoa</taxon>
        <taxon>Arthropoda</taxon>
        <taxon>Crustacea</taxon>
        <taxon>Multicrustacea</taxon>
        <taxon>Malacostraca</taxon>
        <taxon>Eumalacostraca</taxon>
        <taxon>Peracarida</taxon>
        <taxon>Amphipoda</taxon>
        <taxon>Senticaudata</taxon>
        <taxon>Talitrida</taxon>
        <taxon>Talitroidea</taxon>
        <taxon>Hyalellidae</taxon>
        <taxon>Hyalella</taxon>
    </lineage>
</organism>
<feature type="region of interest" description="Disordered" evidence="1">
    <location>
        <begin position="570"/>
        <end position="622"/>
    </location>
</feature>
<dbReference type="Proteomes" id="UP000694843">
    <property type="component" value="Unplaced"/>
</dbReference>
<keyword evidence="4" id="KW-1185">Reference proteome</keyword>
<dbReference type="RefSeq" id="XP_018016954.1">
    <property type="nucleotide sequence ID" value="XM_018161465.2"/>
</dbReference>
<evidence type="ECO:0000256" key="3">
    <source>
        <dbReference type="SAM" id="SignalP"/>
    </source>
</evidence>
<evidence type="ECO:0000256" key="1">
    <source>
        <dbReference type="SAM" id="MobiDB-lite"/>
    </source>
</evidence>
<feature type="compositionally biased region" description="Low complexity" evidence="1">
    <location>
        <begin position="407"/>
        <end position="416"/>
    </location>
</feature>
<reference evidence="5" key="1">
    <citation type="submission" date="2025-08" db="UniProtKB">
        <authorList>
            <consortium name="RefSeq"/>
        </authorList>
    </citation>
    <scope>IDENTIFICATION</scope>
    <source>
        <tissue evidence="5">Whole organism</tissue>
    </source>
</reference>
<feature type="compositionally biased region" description="Basic and acidic residues" evidence="1">
    <location>
        <begin position="276"/>
        <end position="286"/>
    </location>
</feature>
<feature type="chain" id="PRO_5034459467" evidence="3">
    <location>
        <begin position="23"/>
        <end position="622"/>
    </location>
</feature>
<keyword evidence="2" id="KW-0812">Transmembrane</keyword>